<evidence type="ECO:0000256" key="6">
    <source>
        <dbReference type="PROSITE-ProRule" id="PRU00259"/>
    </source>
</evidence>
<protein>
    <submittedName>
        <fullName evidence="8">Arvcf protein</fullName>
    </submittedName>
</protein>
<dbReference type="MGI" id="MGI:109620">
    <property type="gene designation" value="Arvcf"/>
</dbReference>
<evidence type="ECO:0000256" key="2">
    <source>
        <dbReference type="ARBA" id="ARBA00005462"/>
    </source>
</evidence>
<dbReference type="SMART" id="SM00185">
    <property type="entry name" value="ARM"/>
    <property type="match status" value="3"/>
</dbReference>
<evidence type="ECO:0000256" key="1">
    <source>
        <dbReference type="ARBA" id="ARBA00004282"/>
    </source>
</evidence>
<feature type="compositionally biased region" description="Basic and acidic residues" evidence="7">
    <location>
        <begin position="242"/>
        <end position="251"/>
    </location>
</feature>
<dbReference type="InterPro" id="IPR016024">
    <property type="entry name" value="ARM-type_fold"/>
</dbReference>
<comment type="subcellular location">
    <subcellularLocation>
        <location evidence="1">Cell junction</location>
    </subcellularLocation>
</comment>
<dbReference type="SUPFAM" id="SSF48371">
    <property type="entry name" value="ARM repeat"/>
    <property type="match status" value="1"/>
</dbReference>
<keyword evidence="5" id="KW-0965">Cell junction</keyword>
<dbReference type="PeptideAtlas" id="Q80WW5"/>
<sequence>MDRNFDTLDLPKRTEAAKGFELLYQPEVVRLYLSLLTESRNFNTLEAAAGALQNLSAGNWTWATYIRATVRKERGLPVLVELLQSETDKVVRAVAIALRNLSLDQRNKDLIGSYAMTELVRNVRNAQAPAHPSAHLEEDTVVAVLNTIHEIVSDSLDNARSLLQARGVPALVALVASSQSVREAKAASHVLQTVWSYKELRGALQRDGWTKSRFQSASTAKGPKGTPSSGGFDDSTLPLVDKSLDGEKSNTRDVIPMDTLGPDGYATVDRRERRTLGSDSTGDTSEKELLRPDPGRKAPPPGPSRPSVRLVDAVGDTKPQPVDSWV</sequence>
<feature type="region of interest" description="Disordered" evidence="7">
    <location>
        <begin position="208"/>
        <end position="326"/>
    </location>
</feature>
<evidence type="ECO:0000256" key="3">
    <source>
        <dbReference type="ARBA" id="ARBA00022737"/>
    </source>
</evidence>
<comment type="similarity">
    <text evidence="2">Belongs to the beta-catenin family.</text>
</comment>
<evidence type="ECO:0000256" key="5">
    <source>
        <dbReference type="ARBA" id="ARBA00022949"/>
    </source>
</evidence>
<dbReference type="AGR" id="MGI:109620"/>
<keyword evidence="4" id="KW-0130">Cell adhesion</keyword>
<evidence type="ECO:0000313" key="8">
    <source>
        <dbReference type="EMBL" id="AAH51655.1"/>
    </source>
</evidence>
<feature type="compositionally biased region" description="Basic and acidic residues" evidence="7">
    <location>
        <begin position="284"/>
        <end position="296"/>
    </location>
</feature>
<keyword evidence="3" id="KW-0677">Repeat</keyword>
<dbReference type="InterPro" id="IPR000225">
    <property type="entry name" value="Armadillo"/>
</dbReference>
<dbReference type="PANTHER" id="PTHR10372:SF5">
    <property type="entry name" value="SPLICING REGULATOR ARVCF"/>
    <property type="match status" value="1"/>
</dbReference>
<evidence type="ECO:0000313" key="9">
    <source>
        <dbReference type="MGI" id="MGI:109620"/>
    </source>
</evidence>
<name>Q80WW5_MOUSE</name>
<dbReference type="Pfam" id="PF00514">
    <property type="entry name" value="Arm"/>
    <property type="match status" value="2"/>
</dbReference>
<dbReference type="Gene3D" id="1.25.10.10">
    <property type="entry name" value="Leucine-rich Repeat Variant"/>
    <property type="match status" value="1"/>
</dbReference>
<dbReference type="PROSITE" id="PS50176">
    <property type="entry name" value="ARM_REPEAT"/>
    <property type="match status" value="1"/>
</dbReference>
<dbReference type="GO" id="GO:0098609">
    <property type="term" value="P:cell-cell adhesion"/>
    <property type="evidence" value="ECO:0007669"/>
    <property type="project" value="InterPro"/>
</dbReference>
<dbReference type="InterPro" id="IPR028435">
    <property type="entry name" value="Plakophilin/d_Catenin"/>
</dbReference>
<gene>
    <name evidence="9" type="primary">Arvcf</name>
</gene>
<reference evidence="8" key="1">
    <citation type="journal article" date="2004" name="Genome Res.">
        <title>The status, quality, and expansion of the NIH full-length cDNA project: the Mammalian Gene Collection (MGC).</title>
        <authorList>
            <consortium name="The MGC Project Team"/>
            <person name="Gerhard D.S."/>
            <person name="Wagner L."/>
            <person name="Feingold E.A."/>
            <person name="Shenmen C.M."/>
            <person name="Grouse L.H."/>
            <person name="Schuler G."/>
            <person name="Klein S.L."/>
            <person name="Old S."/>
            <person name="Rasooly R."/>
            <person name="Good P."/>
            <person name="Guyer M."/>
            <person name="Peck A.M."/>
            <person name="Derge J.G."/>
            <person name="Lipman D."/>
            <person name="Collins F.S."/>
            <person name="Jang W."/>
            <person name="Sherry S."/>
            <person name="Feolo M."/>
            <person name="Misquitta L."/>
            <person name="Lee E."/>
            <person name="Rotmistrovsky K."/>
            <person name="Greenhut S.F."/>
            <person name="Schaefer C.F."/>
            <person name="Buetow K."/>
            <person name="Bonner T.I."/>
            <person name="Haussler D."/>
            <person name="Kent J."/>
            <person name="Kiekhaus M."/>
            <person name="Furey T."/>
            <person name="Brent M."/>
            <person name="Prange C."/>
            <person name="Schreiber K."/>
            <person name="Shapiro N."/>
            <person name="Bhat N.K."/>
            <person name="Hopkins R.F."/>
            <person name="Hsie F."/>
            <person name="Driscoll T."/>
            <person name="Soares M.B."/>
            <person name="Casavant T.L."/>
            <person name="Scheetz T.E."/>
            <person name="Brown-stein M.J."/>
            <person name="Usdin T.B."/>
            <person name="Toshiyuki S."/>
            <person name="Carninci P."/>
            <person name="Piao Y."/>
            <person name="Dudekula D.B."/>
            <person name="Ko M.S."/>
            <person name="Kawakami K."/>
            <person name="Suzuki Y."/>
            <person name="Sugano S."/>
            <person name="Gruber C.E."/>
            <person name="Smith M.R."/>
            <person name="Simmons B."/>
            <person name="Moore T."/>
            <person name="Waterman R."/>
            <person name="Johnson S.L."/>
            <person name="Ruan Y."/>
            <person name="Wei C.L."/>
            <person name="Mathavan S."/>
            <person name="Gunaratne P.H."/>
            <person name="Wu J."/>
            <person name="Garcia A.M."/>
            <person name="Hulyk S.W."/>
            <person name="Fuh E."/>
            <person name="Yuan Y."/>
            <person name="Sneed A."/>
            <person name="Kowis C."/>
            <person name="Hodgson A."/>
            <person name="Muzny D.M."/>
            <person name="McPherson J."/>
            <person name="Gibbs R.A."/>
            <person name="Fahey J."/>
            <person name="Helton E."/>
            <person name="Ketteman M."/>
            <person name="Madan A."/>
            <person name="Rodrigues S."/>
            <person name="Sanchez A."/>
            <person name="Whiting M."/>
            <person name="Madari A."/>
            <person name="Young A.C."/>
            <person name="Wetherby K.D."/>
            <person name="Granite S.J."/>
            <person name="Kwong P.N."/>
            <person name="Brinkley C.P."/>
            <person name="Pearson R.L."/>
            <person name="Bouffard G.G."/>
            <person name="Blakesly R.W."/>
            <person name="Green E.D."/>
            <person name="Dickson M.C."/>
            <person name="Rodriguez A.C."/>
            <person name="Grimwood J."/>
            <person name="Schmutz J."/>
            <person name="Myers R.M."/>
            <person name="Butterfield Y.S."/>
            <person name="Griffith M."/>
            <person name="Griffith O.L."/>
            <person name="Krzywinski M.I."/>
            <person name="Liao N."/>
            <person name="Morin R."/>
            <person name="Morrin R."/>
            <person name="Palmquist D."/>
            <person name="Petrescu A.S."/>
            <person name="Skalska U."/>
            <person name="Smailus D.E."/>
            <person name="Stott J.M."/>
            <person name="Schnerch A."/>
            <person name="Schein J.E."/>
            <person name="Jones S.J."/>
            <person name="Holt R.A."/>
            <person name="Baross A."/>
            <person name="Marra M.A."/>
            <person name="Clifton S."/>
            <person name="Makowski K.A."/>
            <person name="Bosak S."/>
            <person name="Malek J."/>
        </authorList>
    </citation>
    <scope>NUCLEOTIDE SEQUENCE [LARGE SCALE MRNA]</scope>
    <source>
        <strain evidence="8">C57BL/6J</strain>
        <tissue evidence="8">Embryo</tissue>
    </source>
</reference>
<accession>Q80WW5</accession>
<dbReference type="EMBL" id="BC051655">
    <property type="protein sequence ID" value="AAH51655.1"/>
    <property type="molecule type" value="mRNA"/>
</dbReference>
<dbReference type="AlphaFoldDB" id="Q80WW5"/>
<organism evidence="8">
    <name type="scientific">Mus musculus</name>
    <name type="common">Mouse</name>
    <dbReference type="NCBI Taxonomy" id="10090"/>
    <lineage>
        <taxon>Eukaryota</taxon>
        <taxon>Metazoa</taxon>
        <taxon>Chordata</taxon>
        <taxon>Craniata</taxon>
        <taxon>Vertebrata</taxon>
        <taxon>Euteleostomi</taxon>
        <taxon>Mammalia</taxon>
        <taxon>Eutheria</taxon>
        <taxon>Euarchontoglires</taxon>
        <taxon>Glires</taxon>
        <taxon>Rodentia</taxon>
        <taxon>Myomorpha</taxon>
        <taxon>Muroidea</taxon>
        <taxon>Muridae</taxon>
        <taxon>Murinae</taxon>
        <taxon>Mus</taxon>
        <taxon>Mus</taxon>
    </lineage>
</organism>
<feature type="repeat" description="ARM" evidence="6">
    <location>
        <begin position="74"/>
        <end position="111"/>
    </location>
</feature>
<proteinExistence type="evidence at transcript level"/>
<dbReference type="InterPro" id="IPR011989">
    <property type="entry name" value="ARM-like"/>
</dbReference>
<evidence type="ECO:0000256" key="7">
    <source>
        <dbReference type="SAM" id="MobiDB-lite"/>
    </source>
</evidence>
<dbReference type="PANTHER" id="PTHR10372">
    <property type="entry name" value="PLAKOPHILLIN-RELATED"/>
    <property type="match status" value="1"/>
</dbReference>
<dbReference type="GO" id="GO:0070161">
    <property type="term" value="C:anchoring junction"/>
    <property type="evidence" value="ECO:0007669"/>
    <property type="project" value="UniProtKB-SubCell"/>
</dbReference>
<evidence type="ECO:0000256" key="4">
    <source>
        <dbReference type="ARBA" id="ARBA00022889"/>
    </source>
</evidence>